<evidence type="ECO:0000313" key="2">
    <source>
        <dbReference type="EMBL" id="SEK87769.1"/>
    </source>
</evidence>
<dbReference type="RefSeq" id="WP_052438245.1">
    <property type="nucleotide sequence ID" value="NZ_BBPN01000001.1"/>
</dbReference>
<accession>A0A1H7KLU1</accession>
<evidence type="ECO:0000256" key="1">
    <source>
        <dbReference type="SAM" id="MobiDB-lite"/>
    </source>
</evidence>
<sequence length="220" mass="23803">MSIGHPLKLSGESRIPAPERSVDPTTWAESSLPTLLDPRSVVDELHRIHLPHPGVTVLGVLAGDGRVVAGASFVVPERITDGWHLRNVLLAHLRHVVPHGLRRQSPVHSTVVLQCRDTPAGWTELDGAWMWALQDASVLHGLRCGAYITLTEEGWQVLGEHRRGRSPQAGSWARRAVSTVSELPSRERAPALSSMAVAIEGTRPRPALMPAAPVAQAVAH</sequence>
<dbReference type="AlphaFoldDB" id="A0A1H7KLU1"/>
<reference evidence="3" key="1">
    <citation type="submission" date="2016-10" db="EMBL/GenBank/DDBJ databases">
        <authorList>
            <person name="Varghese N."/>
        </authorList>
    </citation>
    <scope>NUCLEOTIDE SEQUENCE [LARGE SCALE GENOMIC DNA]</scope>
    <source>
        <strain evidence="3">DSM 45096 / BCRC 16803 / CGMCC 4.1857 / CIP 109030 / JCM 12277 / KCTC 19219 / NBRC 100920 / 33214</strain>
    </source>
</reference>
<gene>
    <name evidence="2" type="ORF">SAMN05414137_104110</name>
</gene>
<keyword evidence="3" id="KW-1185">Reference proteome</keyword>
<dbReference type="eggNOG" id="ENOG5033UFR">
    <property type="taxonomic scope" value="Bacteria"/>
</dbReference>
<dbReference type="OrthoDB" id="4291582at2"/>
<dbReference type="STRING" id="235985.SAMN05414137_104110"/>
<evidence type="ECO:0000313" key="3">
    <source>
        <dbReference type="Proteomes" id="UP000183015"/>
    </source>
</evidence>
<organism evidence="2 3">
    <name type="scientific">Streptacidiphilus jiangxiensis</name>
    <dbReference type="NCBI Taxonomy" id="235985"/>
    <lineage>
        <taxon>Bacteria</taxon>
        <taxon>Bacillati</taxon>
        <taxon>Actinomycetota</taxon>
        <taxon>Actinomycetes</taxon>
        <taxon>Kitasatosporales</taxon>
        <taxon>Streptomycetaceae</taxon>
        <taxon>Streptacidiphilus</taxon>
    </lineage>
</organism>
<dbReference type="EMBL" id="FOAZ01000004">
    <property type="protein sequence ID" value="SEK87769.1"/>
    <property type="molecule type" value="Genomic_DNA"/>
</dbReference>
<protein>
    <submittedName>
        <fullName evidence="2">Uncharacterized protein</fullName>
    </submittedName>
</protein>
<feature type="region of interest" description="Disordered" evidence="1">
    <location>
        <begin position="1"/>
        <end position="26"/>
    </location>
</feature>
<proteinExistence type="predicted"/>
<name>A0A1H7KLU1_STRJI</name>
<dbReference type="Proteomes" id="UP000183015">
    <property type="component" value="Unassembled WGS sequence"/>
</dbReference>